<keyword evidence="1" id="KW-0614">Plasmid</keyword>
<dbReference type="EMBL" id="KX960109">
    <property type="protein sequence ID" value="ARO45645.1"/>
    <property type="molecule type" value="Genomic_DNA"/>
</dbReference>
<sequence length="69" mass="7723">MIRQKDIRVVAVNVPTTWLASGHNDFDSRMFSAINDMLLDMLAAVARRDYEQRGTAAAGDRQGEKGREV</sequence>
<reference evidence="1" key="1">
    <citation type="submission" date="2016-10" db="EMBL/GenBank/DDBJ databases">
        <title>Molecular epidemiology of clinical carbapenem-resistent Enterobacteriaceae (CRE) strains in China.</title>
        <authorList>
            <person name="Zhang R."/>
            <person name="Liu L."/>
            <person name="Li R."/>
            <person name="Dong N."/>
            <person name="Zhou H."/>
            <person name="Chan E.W."/>
            <person name="Li J."/>
            <person name="Fang Y."/>
            <person name="Li Y."/>
            <person name="Liao K."/>
            <person name="Chen S."/>
        </authorList>
    </citation>
    <scope>NUCLEOTIDE SEQUENCE</scope>
    <source>
        <strain evidence="1">CREC-A6</strain>
        <plasmid evidence="1">pCREC-A6-NDM</plasmid>
    </source>
</reference>
<organism evidence="1">
    <name type="scientific">Escherichia coli</name>
    <dbReference type="NCBI Taxonomy" id="562"/>
    <lineage>
        <taxon>Bacteria</taxon>
        <taxon>Pseudomonadati</taxon>
        <taxon>Pseudomonadota</taxon>
        <taxon>Gammaproteobacteria</taxon>
        <taxon>Enterobacterales</taxon>
        <taxon>Enterobacteriaceae</taxon>
        <taxon>Escherichia</taxon>
    </lineage>
</organism>
<name>A0A288W2J9_ECOLX</name>
<gene>
    <name evidence="1" type="ORF">PMPNAOBH_00004</name>
</gene>
<dbReference type="AlphaFoldDB" id="A0A288W2J9"/>
<protein>
    <submittedName>
        <fullName evidence="1">Uncharacterized protein</fullName>
    </submittedName>
</protein>
<evidence type="ECO:0000313" key="1">
    <source>
        <dbReference type="EMBL" id="ARO45645.1"/>
    </source>
</evidence>
<proteinExistence type="predicted"/>
<geneLocation type="plasmid" evidence="1">
    <name>pCREC-A6-NDM</name>
</geneLocation>
<accession>A0A288W2J9</accession>